<evidence type="ECO:0000313" key="2">
    <source>
        <dbReference type="Proteomes" id="UP000194841"/>
    </source>
</evidence>
<organism evidence="1 2">
    <name type="scientific">Pseudoalteromonas ulvae</name>
    <dbReference type="NCBI Taxonomy" id="107327"/>
    <lineage>
        <taxon>Bacteria</taxon>
        <taxon>Pseudomonadati</taxon>
        <taxon>Pseudomonadota</taxon>
        <taxon>Gammaproteobacteria</taxon>
        <taxon>Alteromonadales</taxon>
        <taxon>Pseudoalteromonadaceae</taxon>
        <taxon>Pseudoalteromonas</taxon>
    </lineage>
</organism>
<keyword evidence="2" id="KW-1185">Reference proteome</keyword>
<dbReference type="EMBL" id="MWPV01000004">
    <property type="protein sequence ID" value="OUL57099.1"/>
    <property type="molecule type" value="Genomic_DNA"/>
</dbReference>
<name>A0A244CPF5_PSEDV</name>
<comment type="caution">
    <text evidence="1">The sequence shown here is derived from an EMBL/GenBank/DDBJ whole genome shotgun (WGS) entry which is preliminary data.</text>
</comment>
<dbReference type="RefSeq" id="WP_086744560.1">
    <property type="nucleotide sequence ID" value="NZ_MWPV01000004.1"/>
</dbReference>
<protein>
    <submittedName>
        <fullName evidence="1">Uncharacterized protein</fullName>
    </submittedName>
</protein>
<sequence>MAYSEIDEEQGTLQKADYFQKGMIMPSFPILCFTVGFDEISYFAKQTTLNEYLESLPTSMHQDLRLVCQNGMEYDGAFNPLGQVPLEDFSHKVKHTLVLEGQCCIDKVQLNDYDQGFALLAEFAQ</sequence>
<accession>A0A244CPF5</accession>
<reference evidence="1 2" key="1">
    <citation type="submission" date="2017-02" db="EMBL/GenBank/DDBJ databases">
        <title>Pseudoalteromonas ulvae TC14 Genome.</title>
        <authorList>
            <person name="Molmeret M."/>
        </authorList>
    </citation>
    <scope>NUCLEOTIDE SEQUENCE [LARGE SCALE GENOMIC DNA]</scope>
    <source>
        <strain evidence="1">TC14</strain>
    </source>
</reference>
<gene>
    <name evidence="1" type="ORF">B1199_13045</name>
</gene>
<dbReference type="Proteomes" id="UP000194841">
    <property type="component" value="Unassembled WGS sequence"/>
</dbReference>
<evidence type="ECO:0000313" key="1">
    <source>
        <dbReference type="EMBL" id="OUL57099.1"/>
    </source>
</evidence>
<proteinExistence type="predicted"/>
<dbReference type="AlphaFoldDB" id="A0A244CPF5"/>
<dbReference type="OrthoDB" id="6310115at2"/>